<dbReference type="SUPFAM" id="SSF53218">
    <property type="entry name" value="Molybdenum cofactor biosynthesis proteins"/>
    <property type="match status" value="1"/>
</dbReference>
<dbReference type="GO" id="GO:0042726">
    <property type="term" value="P:flavin-containing compound metabolic process"/>
    <property type="evidence" value="ECO:0007669"/>
    <property type="project" value="TreeGrafter"/>
</dbReference>
<feature type="non-terminal residue" evidence="2">
    <location>
        <position position="159"/>
    </location>
</feature>
<organism evidence="2 3">
    <name type="scientific">Sphaeroforma arctica JP610</name>
    <dbReference type="NCBI Taxonomy" id="667725"/>
    <lineage>
        <taxon>Eukaryota</taxon>
        <taxon>Ichthyosporea</taxon>
        <taxon>Ichthyophonida</taxon>
        <taxon>Sphaeroforma</taxon>
    </lineage>
</organism>
<dbReference type="AlphaFoldDB" id="A0A0L0FNM9"/>
<proteinExistence type="predicted"/>
<dbReference type="Pfam" id="PF00994">
    <property type="entry name" value="MoCF_biosynth"/>
    <property type="match status" value="1"/>
</dbReference>
<dbReference type="PANTHER" id="PTHR47675">
    <property type="entry name" value="MOLYBDOPTERIN BINDING DOMAIN PROTEIN (AFU_ORTHOLOGUE AFUA_5G11210)"/>
    <property type="match status" value="1"/>
</dbReference>
<feature type="non-terminal residue" evidence="2">
    <location>
        <position position="1"/>
    </location>
</feature>
<accession>A0A0L0FNM9</accession>
<dbReference type="GO" id="GO:0047884">
    <property type="term" value="F:FAD diphosphatase activity"/>
    <property type="evidence" value="ECO:0007669"/>
    <property type="project" value="TreeGrafter"/>
</dbReference>
<dbReference type="InterPro" id="IPR001453">
    <property type="entry name" value="MoaB/Mog_dom"/>
</dbReference>
<name>A0A0L0FNM9_9EUKA</name>
<protein>
    <recommendedName>
        <fullName evidence="1">MoaB/Mog domain-containing protein</fullName>
    </recommendedName>
</protein>
<dbReference type="Proteomes" id="UP000054560">
    <property type="component" value="Unassembled WGS sequence"/>
</dbReference>
<dbReference type="EMBL" id="KQ242489">
    <property type="protein sequence ID" value="KNC78435.1"/>
    <property type="molecule type" value="Genomic_DNA"/>
</dbReference>
<dbReference type="PANTHER" id="PTHR47675:SF1">
    <property type="entry name" value="MOLYBDOPTERIN BINDING DOMAIN PROTEIN (AFU_ORTHOLOGUE AFUA_5G11210)"/>
    <property type="match status" value="1"/>
</dbReference>
<dbReference type="STRING" id="667725.A0A0L0FNM9"/>
<gene>
    <name evidence="2" type="ORF">SARC_09135</name>
</gene>
<sequence>YKCCRQERCLLIFISMMIKLTSLTRVGSIWSTKIGPNLRTTKYSTPFIHAVSKRRHKTYFHTHTRAHEQRRHLPGSGIELQKGSNTNKTNNTMRKTAGVVIIGNEILSGKFKDENIYVLGKFCTESGLRLCNVSIVEDDYKAIADAVRHQSENFDFVFT</sequence>
<dbReference type="Gene3D" id="3.40.980.10">
    <property type="entry name" value="MoaB/Mog-like domain"/>
    <property type="match status" value="1"/>
</dbReference>
<reference evidence="2 3" key="1">
    <citation type="submission" date="2011-02" db="EMBL/GenBank/DDBJ databases">
        <title>The Genome Sequence of Sphaeroforma arctica JP610.</title>
        <authorList>
            <consortium name="The Broad Institute Genome Sequencing Platform"/>
            <person name="Russ C."/>
            <person name="Cuomo C."/>
            <person name="Young S.K."/>
            <person name="Zeng Q."/>
            <person name="Gargeya S."/>
            <person name="Alvarado L."/>
            <person name="Berlin A."/>
            <person name="Chapman S.B."/>
            <person name="Chen Z."/>
            <person name="Freedman E."/>
            <person name="Gellesch M."/>
            <person name="Goldberg J."/>
            <person name="Griggs A."/>
            <person name="Gujja S."/>
            <person name="Heilman E."/>
            <person name="Heiman D."/>
            <person name="Howarth C."/>
            <person name="Mehta T."/>
            <person name="Neiman D."/>
            <person name="Pearson M."/>
            <person name="Roberts A."/>
            <person name="Saif S."/>
            <person name="Shea T."/>
            <person name="Shenoy N."/>
            <person name="Sisk P."/>
            <person name="Stolte C."/>
            <person name="Sykes S."/>
            <person name="White J."/>
            <person name="Yandava C."/>
            <person name="Burger G."/>
            <person name="Gray M.W."/>
            <person name="Holland P.W.H."/>
            <person name="King N."/>
            <person name="Lang F.B.F."/>
            <person name="Roger A.J."/>
            <person name="Ruiz-Trillo I."/>
            <person name="Haas B."/>
            <person name="Nusbaum C."/>
            <person name="Birren B."/>
        </authorList>
    </citation>
    <scope>NUCLEOTIDE SEQUENCE [LARGE SCALE GENOMIC DNA]</scope>
    <source>
        <strain evidence="2 3">JP610</strain>
    </source>
</reference>
<dbReference type="OrthoDB" id="270728at2759"/>
<evidence type="ECO:0000259" key="1">
    <source>
        <dbReference type="Pfam" id="PF00994"/>
    </source>
</evidence>
<keyword evidence="3" id="KW-1185">Reference proteome</keyword>
<dbReference type="InterPro" id="IPR036425">
    <property type="entry name" value="MoaB/Mog-like_dom_sf"/>
</dbReference>
<evidence type="ECO:0000313" key="3">
    <source>
        <dbReference type="Proteomes" id="UP000054560"/>
    </source>
</evidence>
<evidence type="ECO:0000313" key="2">
    <source>
        <dbReference type="EMBL" id="KNC78435.1"/>
    </source>
</evidence>
<dbReference type="RefSeq" id="XP_014152337.1">
    <property type="nucleotide sequence ID" value="XM_014296862.1"/>
</dbReference>
<feature type="domain" description="MoaB/Mog" evidence="1">
    <location>
        <begin position="98"/>
        <end position="159"/>
    </location>
</feature>
<dbReference type="GeneID" id="25909639"/>